<feature type="transmembrane region" description="Helical" evidence="7">
    <location>
        <begin position="121"/>
        <end position="140"/>
    </location>
</feature>
<proteinExistence type="inferred from homology"/>
<keyword evidence="6 7" id="KW-0472">Membrane</keyword>
<evidence type="ECO:0000256" key="3">
    <source>
        <dbReference type="ARBA" id="ARBA00022692"/>
    </source>
</evidence>
<dbReference type="GO" id="GO:0006508">
    <property type="term" value="P:proteolysis"/>
    <property type="evidence" value="ECO:0007669"/>
    <property type="project" value="UniProtKB-KW"/>
</dbReference>
<dbReference type="AlphaFoldDB" id="A0A840VD92"/>
<gene>
    <name evidence="9" type="ORF">HNR46_002846</name>
</gene>
<evidence type="ECO:0000259" key="8">
    <source>
        <dbReference type="Pfam" id="PF01694"/>
    </source>
</evidence>
<dbReference type="InterPro" id="IPR022764">
    <property type="entry name" value="Peptidase_S54_rhomboid_dom"/>
</dbReference>
<dbReference type="Gene3D" id="1.20.1540.10">
    <property type="entry name" value="Rhomboid-like"/>
    <property type="match status" value="1"/>
</dbReference>
<comment type="caution">
    <text evidence="9">The sequence shown here is derived from an EMBL/GenBank/DDBJ whole genome shotgun (WGS) entry which is preliminary data.</text>
</comment>
<comment type="subcellular location">
    <subcellularLocation>
        <location evidence="1">Membrane</location>
        <topology evidence="1">Multi-pass membrane protein</topology>
    </subcellularLocation>
</comment>
<evidence type="ECO:0000256" key="1">
    <source>
        <dbReference type="ARBA" id="ARBA00004141"/>
    </source>
</evidence>
<dbReference type="SUPFAM" id="SSF144091">
    <property type="entry name" value="Rhomboid-like"/>
    <property type="match status" value="1"/>
</dbReference>
<keyword evidence="4" id="KW-0378">Hydrolase</keyword>
<dbReference type="PANTHER" id="PTHR43731:SF14">
    <property type="entry name" value="PRESENILIN-ASSOCIATED RHOMBOID-LIKE PROTEIN, MITOCHONDRIAL"/>
    <property type="match status" value="1"/>
</dbReference>
<feature type="transmembrane region" description="Helical" evidence="7">
    <location>
        <begin position="160"/>
        <end position="177"/>
    </location>
</feature>
<evidence type="ECO:0000313" key="10">
    <source>
        <dbReference type="Proteomes" id="UP000557717"/>
    </source>
</evidence>
<organism evidence="9 10">
    <name type="scientific">Haloferula luteola</name>
    <dbReference type="NCBI Taxonomy" id="595692"/>
    <lineage>
        <taxon>Bacteria</taxon>
        <taxon>Pseudomonadati</taxon>
        <taxon>Verrucomicrobiota</taxon>
        <taxon>Verrucomicrobiia</taxon>
        <taxon>Verrucomicrobiales</taxon>
        <taxon>Verrucomicrobiaceae</taxon>
        <taxon>Haloferula</taxon>
    </lineage>
</organism>
<evidence type="ECO:0000256" key="7">
    <source>
        <dbReference type="SAM" id="Phobius"/>
    </source>
</evidence>
<keyword evidence="10" id="KW-1185">Reference proteome</keyword>
<evidence type="ECO:0000313" key="9">
    <source>
        <dbReference type="EMBL" id="MBB5352598.1"/>
    </source>
</evidence>
<dbReference type="Proteomes" id="UP000557717">
    <property type="component" value="Unassembled WGS sequence"/>
</dbReference>
<keyword evidence="3 7" id="KW-0812">Transmembrane</keyword>
<name>A0A840VD92_9BACT</name>
<evidence type="ECO:0000256" key="4">
    <source>
        <dbReference type="ARBA" id="ARBA00022801"/>
    </source>
</evidence>
<protein>
    <submittedName>
        <fullName evidence="9">Membrane associated rhomboid family serine protease</fullName>
    </submittedName>
</protein>
<sequence length="231" mass="25066">MKIHAGFLRFFQDGRLQVVVGSCVLLGIQAVLSLLGGPERVPWVYERWGLSRESALGEWGLPLLTYALLHGGWFHLLTNLAGLYAVTPHLVRMLGGRWALGSLFAGVIVGGWAHLATSPEALLVGISGGVSAMMLLMTTLAPEMQMRWIRVSAGNLGKGFLLASAILGVLSLSRIGSSHPLWSSQVFQIAHFCHLGGALAGWAMGRWILRPRANLRKLKAARARREGGWEL</sequence>
<feature type="transmembrane region" description="Helical" evidence="7">
    <location>
        <begin position="63"/>
        <end position="86"/>
    </location>
</feature>
<feature type="transmembrane region" description="Helical" evidence="7">
    <location>
        <begin position="98"/>
        <end position="115"/>
    </location>
</feature>
<dbReference type="GO" id="GO:0004252">
    <property type="term" value="F:serine-type endopeptidase activity"/>
    <property type="evidence" value="ECO:0007669"/>
    <property type="project" value="InterPro"/>
</dbReference>
<comment type="similarity">
    <text evidence="2">Belongs to the peptidase S54 family.</text>
</comment>
<reference evidence="9 10" key="1">
    <citation type="submission" date="2020-08" db="EMBL/GenBank/DDBJ databases">
        <title>Genomic Encyclopedia of Type Strains, Phase IV (KMG-IV): sequencing the most valuable type-strain genomes for metagenomic binning, comparative biology and taxonomic classification.</title>
        <authorList>
            <person name="Goeker M."/>
        </authorList>
    </citation>
    <scope>NUCLEOTIDE SEQUENCE [LARGE SCALE GENOMIC DNA]</scope>
    <source>
        <strain evidence="9 10">YC6886</strain>
    </source>
</reference>
<dbReference type="PANTHER" id="PTHR43731">
    <property type="entry name" value="RHOMBOID PROTEASE"/>
    <property type="match status" value="1"/>
</dbReference>
<dbReference type="InterPro" id="IPR035952">
    <property type="entry name" value="Rhomboid-like_sf"/>
</dbReference>
<evidence type="ECO:0000256" key="6">
    <source>
        <dbReference type="ARBA" id="ARBA00023136"/>
    </source>
</evidence>
<evidence type="ECO:0000256" key="5">
    <source>
        <dbReference type="ARBA" id="ARBA00022989"/>
    </source>
</evidence>
<keyword evidence="5 7" id="KW-1133">Transmembrane helix</keyword>
<dbReference type="Pfam" id="PF01694">
    <property type="entry name" value="Rhomboid"/>
    <property type="match status" value="1"/>
</dbReference>
<feature type="transmembrane region" description="Helical" evidence="7">
    <location>
        <begin position="16"/>
        <end position="35"/>
    </location>
</feature>
<feature type="transmembrane region" description="Helical" evidence="7">
    <location>
        <begin position="189"/>
        <end position="209"/>
    </location>
</feature>
<dbReference type="GO" id="GO:0016020">
    <property type="term" value="C:membrane"/>
    <property type="evidence" value="ECO:0007669"/>
    <property type="project" value="UniProtKB-SubCell"/>
</dbReference>
<dbReference type="EMBL" id="JACHFD010000014">
    <property type="protein sequence ID" value="MBB5352598.1"/>
    <property type="molecule type" value="Genomic_DNA"/>
</dbReference>
<dbReference type="InterPro" id="IPR050925">
    <property type="entry name" value="Rhomboid_protease_S54"/>
</dbReference>
<feature type="domain" description="Peptidase S54 rhomboid" evidence="8">
    <location>
        <begin position="63"/>
        <end position="209"/>
    </location>
</feature>
<keyword evidence="9" id="KW-0645">Protease</keyword>
<dbReference type="RefSeq" id="WP_184019771.1">
    <property type="nucleotide sequence ID" value="NZ_JACHFD010000014.1"/>
</dbReference>
<accession>A0A840VD92</accession>
<evidence type="ECO:0000256" key="2">
    <source>
        <dbReference type="ARBA" id="ARBA00009045"/>
    </source>
</evidence>